<protein>
    <recommendedName>
        <fullName evidence="1">Pyruvate ferredoxin oxidoreductase beta subunit C-terminal domain-containing protein</fullName>
    </recommendedName>
</protein>
<dbReference type="Pfam" id="PF12367">
    <property type="entry name" value="PFO_beta_C"/>
    <property type="match status" value="1"/>
</dbReference>
<reference evidence="2" key="1">
    <citation type="journal article" date="2014" name="Front. Microbiol.">
        <title>High frequency of phylogenetically diverse reductive dehalogenase-homologous genes in deep subseafloor sedimentary metagenomes.</title>
        <authorList>
            <person name="Kawai M."/>
            <person name="Futagami T."/>
            <person name="Toyoda A."/>
            <person name="Takaki Y."/>
            <person name="Nishi S."/>
            <person name="Hori S."/>
            <person name="Arai W."/>
            <person name="Tsubouchi T."/>
            <person name="Morono Y."/>
            <person name="Uchiyama I."/>
            <person name="Ito T."/>
            <person name="Fujiyama A."/>
            <person name="Inagaki F."/>
            <person name="Takami H."/>
        </authorList>
    </citation>
    <scope>NUCLEOTIDE SEQUENCE</scope>
    <source>
        <strain evidence="2">Expedition CK06-06</strain>
    </source>
</reference>
<evidence type="ECO:0000313" key="2">
    <source>
        <dbReference type="EMBL" id="GAI09620.1"/>
    </source>
</evidence>
<gene>
    <name evidence="2" type="ORF">S06H3_08560</name>
</gene>
<feature type="non-terminal residue" evidence="2">
    <location>
        <position position="1"/>
    </location>
</feature>
<accession>X1M4M1</accession>
<dbReference type="PANTHER" id="PTHR48084">
    <property type="entry name" value="2-OXOGLUTARATE OXIDOREDUCTASE SUBUNIT KORB-RELATED"/>
    <property type="match status" value="1"/>
</dbReference>
<organism evidence="2">
    <name type="scientific">marine sediment metagenome</name>
    <dbReference type="NCBI Taxonomy" id="412755"/>
    <lineage>
        <taxon>unclassified sequences</taxon>
        <taxon>metagenomes</taxon>
        <taxon>ecological metagenomes</taxon>
    </lineage>
</organism>
<dbReference type="PANTHER" id="PTHR48084:SF4">
    <property type="entry name" value="2-OXOGLUTARATE OXIDOREDUCTASE SUBUNIT KORB"/>
    <property type="match status" value="1"/>
</dbReference>
<dbReference type="InterPro" id="IPR032686">
    <property type="entry name" value="PFO_beta_C"/>
</dbReference>
<dbReference type="InterPro" id="IPR051457">
    <property type="entry name" value="2-oxoacid:Fd_oxidoreductase"/>
</dbReference>
<dbReference type="SUPFAM" id="SSF52518">
    <property type="entry name" value="Thiamin diphosphate-binding fold (THDP-binding)"/>
    <property type="match status" value="1"/>
</dbReference>
<dbReference type="Gene3D" id="3.40.50.970">
    <property type="match status" value="1"/>
</dbReference>
<comment type="caution">
    <text evidence="2">The sequence shown here is derived from an EMBL/GenBank/DDBJ whole genome shotgun (WGS) entry which is preliminary data.</text>
</comment>
<name>X1M4M1_9ZZZZ</name>
<dbReference type="EMBL" id="BARV01003630">
    <property type="protein sequence ID" value="GAI09620.1"/>
    <property type="molecule type" value="Genomic_DNA"/>
</dbReference>
<dbReference type="AlphaFoldDB" id="X1M4M1"/>
<proteinExistence type="predicted"/>
<dbReference type="InterPro" id="IPR029061">
    <property type="entry name" value="THDP-binding"/>
</dbReference>
<feature type="domain" description="Pyruvate ferredoxin oxidoreductase beta subunit C-terminal" evidence="1">
    <location>
        <begin position="58"/>
        <end position="122"/>
    </location>
</feature>
<evidence type="ECO:0000259" key="1">
    <source>
        <dbReference type="Pfam" id="PF12367"/>
    </source>
</evidence>
<sequence>STPKGSLEEPFNPLEIMLASGATFIARAFTGNPNNLKEITKQAILHKGFSFVDVLQPCVAFYNTSEFYRQRVYDLKKKGHNVSDRRSAVKKIKEWNYVNAESGKIPIGVFYKIKKPTFEENVLKKRKPYKLPIPNLKNFL</sequence>